<dbReference type="InterPro" id="IPR006501">
    <property type="entry name" value="Pectinesterase_inhib_dom"/>
</dbReference>
<feature type="signal peptide" evidence="5">
    <location>
        <begin position="1"/>
        <end position="23"/>
    </location>
</feature>
<dbReference type="GO" id="GO:0004857">
    <property type="term" value="F:enzyme inhibitor activity"/>
    <property type="evidence" value="ECO:0007669"/>
    <property type="project" value="InterPro"/>
</dbReference>
<dbReference type="CDD" id="cd15800">
    <property type="entry name" value="PMEI-like_2"/>
    <property type="match status" value="1"/>
</dbReference>
<dbReference type="Pfam" id="PF04043">
    <property type="entry name" value="PMEI"/>
    <property type="match status" value="1"/>
</dbReference>
<evidence type="ECO:0000259" key="6">
    <source>
        <dbReference type="SMART" id="SM00856"/>
    </source>
</evidence>
<gene>
    <name evidence="7" type="ORF">L195_g032387</name>
</gene>
<dbReference type="EMBL" id="ASHM01030648">
    <property type="protein sequence ID" value="PNX76439.1"/>
    <property type="molecule type" value="Genomic_DNA"/>
</dbReference>
<evidence type="ECO:0000313" key="8">
    <source>
        <dbReference type="Proteomes" id="UP000236291"/>
    </source>
</evidence>
<evidence type="ECO:0000256" key="2">
    <source>
        <dbReference type="ARBA" id="ARBA00023157"/>
    </source>
</evidence>
<name>A0A2K3LD30_TRIPR</name>
<comment type="caution">
    <text evidence="7">The sequence shown here is derived from an EMBL/GenBank/DDBJ whole genome shotgun (WGS) entry which is preliminary data.</text>
</comment>
<dbReference type="Gene3D" id="1.20.140.40">
    <property type="entry name" value="Invertase/pectin methylesterase inhibitor family protein"/>
    <property type="match status" value="1"/>
</dbReference>
<dbReference type="SMART" id="SM00856">
    <property type="entry name" value="PMEI"/>
    <property type="match status" value="1"/>
</dbReference>
<proteinExistence type="inferred from homology"/>
<keyword evidence="2" id="KW-1015">Disulfide bond</keyword>
<protein>
    <submittedName>
        <fullName evidence="7">Pectinesterase inhibitor</fullName>
    </submittedName>
</protein>
<dbReference type="PANTHER" id="PTHR36710:SF21">
    <property type="entry name" value="PECTINESTERASE INHIBITOR DOMAIN-CONTAINING PROTEIN"/>
    <property type="match status" value="1"/>
</dbReference>
<dbReference type="InterPro" id="IPR035513">
    <property type="entry name" value="Invertase/methylesterase_inhib"/>
</dbReference>
<evidence type="ECO:0000256" key="1">
    <source>
        <dbReference type="ARBA" id="ARBA00022729"/>
    </source>
</evidence>
<feature type="domain" description="Pectinesterase inhibitor" evidence="6">
    <location>
        <begin position="32"/>
        <end position="176"/>
    </location>
</feature>
<comment type="similarity">
    <text evidence="3">Belongs to the PMEI family.</text>
</comment>
<dbReference type="AlphaFoldDB" id="A0A2K3LD30"/>
<sequence>MDITSKLILFTITLVSLLFVGNADPIHVVNRDFKPDLLNFCKKTSNPTLCENTIQSHFFKHFDPSEALKVEVDATLAQTQKAMAIINDLYKKSDISKSLKDSLDICKEQYGLILDAIKQTSDAIAARNWVEARSQFGSIISSQQACSDSFEGIQNEFTFATDSKAIFDLGGNCLDMIVDLEKSEPQIDLPMTESPPSPFDNVIGPVS</sequence>
<dbReference type="PANTHER" id="PTHR36710">
    <property type="entry name" value="PECTINESTERASE INHIBITOR-LIKE"/>
    <property type="match status" value="1"/>
</dbReference>
<reference evidence="7 8" key="1">
    <citation type="journal article" date="2014" name="Am. J. Bot.">
        <title>Genome assembly and annotation for red clover (Trifolium pratense; Fabaceae).</title>
        <authorList>
            <person name="Istvanek J."/>
            <person name="Jaros M."/>
            <person name="Krenek A."/>
            <person name="Repkova J."/>
        </authorList>
    </citation>
    <scope>NUCLEOTIDE SEQUENCE [LARGE SCALE GENOMIC DNA]</scope>
    <source>
        <strain evidence="8">cv. Tatra</strain>
        <tissue evidence="7">Young leaves</tissue>
    </source>
</reference>
<accession>A0A2K3LD30</accession>
<evidence type="ECO:0000313" key="7">
    <source>
        <dbReference type="EMBL" id="PNX76439.1"/>
    </source>
</evidence>
<reference evidence="7 8" key="2">
    <citation type="journal article" date="2017" name="Front. Plant Sci.">
        <title>Gene Classification and Mining of Molecular Markers Useful in Red Clover (Trifolium pratense) Breeding.</title>
        <authorList>
            <person name="Istvanek J."/>
            <person name="Dluhosova J."/>
            <person name="Dluhos P."/>
            <person name="Patkova L."/>
            <person name="Nedelnik J."/>
            <person name="Repkova J."/>
        </authorList>
    </citation>
    <scope>NUCLEOTIDE SEQUENCE [LARGE SCALE GENOMIC DNA]</scope>
    <source>
        <strain evidence="8">cv. Tatra</strain>
        <tissue evidence="7">Young leaves</tissue>
    </source>
</reference>
<dbReference type="NCBIfam" id="TIGR01614">
    <property type="entry name" value="PME_inhib"/>
    <property type="match status" value="1"/>
</dbReference>
<dbReference type="InterPro" id="IPR052421">
    <property type="entry name" value="PCW_Enzyme_Inhibitor"/>
</dbReference>
<evidence type="ECO:0000256" key="4">
    <source>
        <dbReference type="SAM" id="MobiDB-lite"/>
    </source>
</evidence>
<organism evidence="7 8">
    <name type="scientific">Trifolium pratense</name>
    <name type="common">Red clover</name>
    <dbReference type="NCBI Taxonomy" id="57577"/>
    <lineage>
        <taxon>Eukaryota</taxon>
        <taxon>Viridiplantae</taxon>
        <taxon>Streptophyta</taxon>
        <taxon>Embryophyta</taxon>
        <taxon>Tracheophyta</taxon>
        <taxon>Spermatophyta</taxon>
        <taxon>Magnoliopsida</taxon>
        <taxon>eudicotyledons</taxon>
        <taxon>Gunneridae</taxon>
        <taxon>Pentapetalae</taxon>
        <taxon>rosids</taxon>
        <taxon>fabids</taxon>
        <taxon>Fabales</taxon>
        <taxon>Fabaceae</taxon>
        <taxon>Papilionoideae</taxon>
        <taxon>50 kb inversion clade</taxon>
        <taxon>NPAAA clade</taxon>
        <taxon>Hologalegina</taxon>
        <taxon>IRL clade</taxon>
        <taxon>Trifolieae</taxon>
        <taxon>Trifolium</taxon>
    </lineage>
</organism>
<evidence type="ECO:0000256" key="5">
    <source>
        <dbReference type="SAM" id="SignalP"/>
    </source>
</evidence>
<keyword evidence="1 5" id="KW-0732">Signal</keyword>
<evidence type="ECO:0000256" key="3">
    <source>
        <dbReference type="ARBA" id="ARBA00038471"/>
    </source>
</evidence>
<dbReference type="SUPFAM" id="SSF101148">
    <property type="entry name" value="Plant invertase/pectin methylesterase inhibitor"/>
    <property type="match status" value="1"/>
</dbReference>
<feature type="chain" id="PRO_5014358207" evidence="5">
    <location>
        <begin position="24"/>
        <end position="207"/>
    </location>
</feature>
<feature type="region of interest" description="Disordered" evidence="4">
    <location>
        <begin position="188"/>
        <end position="207"/>
    </location>
</feature>
<dbReference type="Proteomes" id="UP000236291">
    <property type="component" value="Unassembled WGS sequence"/>
</dbReference>